<gene>
    <name evidence="13" type="ORF">Kpol_262p2</name>
</gene>
<reference evidence="13 14" key="1">
    <citation type="journal article" date="2007" name="Proc. Natl. Acad. Sci. U.S.A.">
        <title>Independent sorting-out of thousands of duplicated gene pairs in two yeast species descended from a whole-genome duplication.</title>
        <authorList>
            <person name="Scannell D.R."/>
            <person name="Frank A.C."/>
            <person name="Conant G.C."/>
            <person name="Byrne K.P."/>
            <person name="Woolfit M."/>
            <person name="Wolfe K.H."/>
        </authorList>
    </citation>
    <scope>NUCLEOTIDE SEQUENCE [LARGE SCALE GENOMIC DNA]</scope>
    <source>
        <strain evidence="14">ATCC 22028 / DSM 70294 / BCRC 21397 / CBS 2163 / NBRC 10782 / NRRL Y-8283 / UCD 57-17</strain>
    </source>
</reference>
<evidence type="ECO:0000256" key="3">
    <source>
        <dbReference type="ARBA" id="ARBA00004620"/>
    </source>
</evidence>
<dbReference type="GO" id="GO:0006999">
    <property type="term" value="P:nuclear pore organization"/>
    <property type="evidence" value="ECO:0007669"/>
    <property type="project" value="EnsemblFungi"/>
</dbReference>
<evidence type="ECO:0000256" key="6">
    <source>
        <dbReference type="ARBA" id="ARBA00022816"/>
    </source>
</evidence>
<evidence type="ECO:0000256" key="1">
    <source>
        <dbReference type="ARBA" id="ARBA00004335"/>
    </source>
</evidence>
<keyword evidence="8" id="KW-0811">Translocation</keyword>
<sequence length="1103" mass="113171">MFGASNNTFGGGGARPFGSNVSQFGKPQQASTGFGMNQTNTQSTFGAFGSNTAAGQSNTGGMTPSFGLGNTSGTMNSPFGQNVNPSNQGGLFGSNSLTSSASSNAMGGQAGTSLKPFTEYQEKDNTTGTMNHFQSITCMPEYRNFSFEELRFQDYQANRRYPNAPGTAGSQFGATTSAGGFGNMLGSNTNQPVSSGTGGLFGQNPLSKPSFGSAASANTNAGFGSSFGGNASGTANAFGGSNAPKLGMGGTTGGGLFGQSPNQQSGGSFGQTTNQASSSFNTGNAFGASNTSGGGLFGQNNQQQGGGGLFGQAQNQGQQQGGLFGQNPQQQQGGLFGQAQNQGQQQGGLFGNKPASGGGLFGQQSNTFNQNQQSGSLYGQNSQQQQGGGGLFGQAQNQGQQQGGLFGQGNQQQQGGLFGQNTQQQAGGFGAKPAGGLFGQNQQTTSFGSGSGTAQGGLFGQSTQQQGGGGLFGQAQNQGQQQGGLFGQGNQQQQGGLFGQNTQQQAGGFGAKPAGGLFGQNQQTTSFGSGPGTAQGGLFGQSTQQQTGGGLFGQGVNQGQQPQPQQQAGGLFGQSTQPQTGGLFGAKPAGSTTGGLFGANTSTQQPAATQGSGLFGAKPTGTGLFGGQTQGSTTSGASAGGLFGKSANPAPGGAGLFGNTAQSNSVSSNTGGLFGSKPAATGGLFGGQPSAPLSTFGQNPATTSLQTPGTGSLFGAKPVSTIAPNTASQMQQQTGISTTNPYGTNELFTRITIPESITAPSQPRFTKVNTDTKATSLNTAYKLNPKPLFSKGSLPSASIAHATPSIDKAPQNTDKSDNETTLVKFGSSLFNPETDEALITADELLFNPDRKSFKTLLINKKKVNEALLNEKSTSPDKDIKRITFNEKSLLKDEDSVRSSIFDNVLETPTNTENKLSEASSVDHDFNERQEVSRPDLKGDLMPNGISKLPGVKGSDFTQMENGYYISPSLDTLASMSLFQLSSVTNFVVGHKDHGYIEFMEPVNLTDIPLTLICGGIIEFRPRACIVKSGNEAGFHGKGFNVRARIVCYKCFPLDKSTRKPVTNPDHALVKNHIKKFKSMPNCKFESYDPKTGTYVFAVDNACS</sequence>
<dbReference type="GO" id="GO:0000055">
    <property type="term" value="P:ribosomal large subunit export from nucleus"/>
    <property type="evidence" value="ECO:0007669"/>
    <property type="project" value="EnsemblFungi"/>
</dbReference>
<feature type="compositionally biased region" description="Polar residues" evidence="11">
    <location>
        <begin position="19"/>
        <end position="89"/>
    </location>
</feature>
<dbReference type="GO" id="GO:0008139">
    <property type="term" value="F:nuclear localization sequence binding"/>
    <property type="evidence" value="ECO:0007669"/>
    <property type="project" value="TreeGrafter"/>
</dbReference>
<dbReference type="DNASU" id="5542620"/>
<dbReference type="RefSeq" id="XP_001642455.1">
    <property type="nucleotide sequence ID" value="XM_001642405.1"/>
</dbReference>
<keyword evidence="14" id="KW-1185">Reference proteome</keyword>
<dbReference type="GO" id="GO:0044614">
    <property type="term" value="C:nuclear pore cytoplasmic filaments"/>
    <property type="evidence" value="ECO:0007669"/>
    <property type="project" value="EnsemblFungi"/>
</dbReference>
<feature type="compositionally biased region" description="Polar residues" evidence="11">
    <location>
        <begin position="691"/>
        <end position="709"/>
    </location>
</feature>
<dbReference type="STRING" id="436907.A7TT06"/>
<evidence type="ECO:0000256" key="5">
    <source>
        <dbReference type="ARBA" id="ARBA00022448"/>
    </source>
</evidence>
<dbReference type="GO" id="GO:0042802">
    <property type="term" value="F:identical protein binding"/>
    <property type="evidence" value="ECO:0007669"/>
    <property type="project" value="EnsemblFungi"/>
</dbReference>
<dbReference type="GO" id="GO:0006606">
    <property type="term" value="P:protein import into nucleus"/>
    <property type="evidence" value="ECO:0007669"/>
    <property type="project" value="EnsemblFungi"/>
</dbReference>
<feature type="compositionally biased region" description="Gly residues" evidence="11">
    <location>
        <begin position="529"/>
        <end position="539"/>
    </location>
</feature>
<dbReference type="PANTHER" id="PTHR23198">
    <property type="entry name" value="NUCLEOPORIN"/>
    <property type="match status" value="1"/>
</dbReference>
<dbReference type="InterPro" id="IPR037665">
    <property type="entry name" value="Nucleoporin_S59-like"/>
</dbReference>
<dbReference type="GO" id="GO:0034398">
    <property type="term" value="P:telomere tethering at nuclear periphery"/>
    <property type="evidence" value="ECO:0007669"/>
    <property type="project" value="TreeGrafter"/>
</dbReference>
<dbReference type="FunFam" id="1.10.10.2360:FF:000001">
    <property type="entry name" value="Nuclear pore complex protein Nup98-Nup96"/>
    <property type="match status" value="1"/>
</dbReference>
<evidence type="ECO:0000313" key="13">
    <source>
        <dbReference type="EMBL" id="EDO14597.1"/>
    </source>
</evidence>
<feature type="compositionally biased region" description="Low complexity" evidence="11">
    <location>
        <begin position="408"/>
        <end position="425"/>
    </location>
</feature>
<feature type="region of interest" description="Disordered" evidence="11">
    <location>
        <begin position="1"/>
        <end position="113"/>
    </location>
</feature>
<dbReference type="PANTHER" id="PTHR23198:SF30">
    <property type="entry name" value="NUCLEOPORIN NUP100_NSP100-RELATED"/>
    <property type="match status" value="1"/>
</dbReference>
<keyword evidence="10" id="KW-0539">Nucleus</keyword>
<dbReference type="InterPro" id="IPR025574">
    <property type="entry name" value="Nucleoporin_FG_rpt"/>
</dbReference>
<evidence type="ECO:0000256" key="8">
    <source>
        <dbReference type="ARBA" id="ARBA00023010"/>
    </source>
</evidence>
<dbReference type="GO" id="GO:0000973">
    <property type="term" value="P:post-transcriptional tethering of RNA polymerase II gene DNA at nuclear periphery"/>
    <property type="evidence" value="ECO:0007669"/>
    <property type="project" value="TreeGrafter"/>
</dbReference>
<dbReference type="GO" id="GO:0006409">
    <property type="term" value="P:tRNA export from nucleus"/>
    <property type="evidence" value="ECO:0007669"/>
    <property type="project" value="EnsemblFungi"/>
</dbReference>
<dbReference type="GeneID" id="5542620"/>
<dbReference type="InterPro" id="IPR036903">
    <property type="entry name" value="Nup98_auto-Pept-S59_dom_sf"/>
</dbReference>
<feature type="compositionally biased region" description="Low complexity" evidence="11">
    <location>
        <begin position="554"/>
        <end position="569"/>
    </location>
</feature>
<dbReference type="Pfam" id="PF13634">
    <property type="entry name" value="Nucleoporin_FG"/>
    <property type="match status" value="5"/>
</dbReference>
<dbReference type="EMBL" id="DS480533">
    <property type="protein sequence ID" value="EDO14597.1"/>
    <property type="molecule type" value="Genomic_DNA"/>
</dbReference>
<evidence type="ECO:0000256" key="10">
    <source>
        <dbReference type="ARBA" id="ARBA00023242"/>
    </source>
</evidence>
<feature type="region of interest" description="Disordered" evidence="11">
    <location>
        <begin position="183"/>
        <end position="205"/>
    </location>
</feature>
<protein>
    <recommendedName>
        <fullName evidence="12">Peptidase S59 domain-containing protein</fullName>
    </recommendedName>
</protein>
<feature type="compositionally biased region" description="Low complexity" evidence="11">
    <location>
        <begin position="362"/>
        <end position="385"/>
    </location>
</feature>
<keyword evidence="9" id="KW-0906">Nuclear pore complex</keyword>
<dbReference type="MEROPS" id="S59.951"/>
<feature type="compositionally biased region" description="Polar residues" evidence="11">
    <location>
        <begin position="519"/>
        <end position="528"/>
    </location>
</feature>
<comment type="subcellular location">
    <subcellularLocation>
        <location evidence="1">Nucleus membrane</location>
        <topology evidence="1">Peripheral membrane protein</topology>
        <orientation evidence="1">Cytoplasmic side</orientation>
    </subcellularLocation>
    <subcellularLocation>
        <location evidence="3">Nucleus membrane</location>
        <topology evidence="3">Peripheral membrane protein</topology>
        <orientation evidence="3">Nucleoplasmic side</orientation>
    </subcellularLocation>
    <subcellularLocation>
        <location evidence="2">Nucleus</location>
        <location evidence="2">Nuclear pore complex</location>
    </subcellularLocation>
</comment>
<feature type="compositionally biased region" description="Polar residues" evidence="11">
    <location>
        <begin position="599"/>
        <end position="612"/>
    </location>
</feature>
<evidence type="ECO:0000259" key="12">
    <source>
        <dbReference type="PROSITE" id="PS51434"/>
    </source>
</evidence>
<dbReference type="SUPFAM" id="SSF82215">
    <property type="entry name" value="C-terminal autoproteolytic domain of nucleoporin nup98"/>
    <property type="match status" value="1"/>
</dbReference>
<dbReference type="Gene3D" id="3.30.1610.10">
    <property type="entry name" value="Peptidase S59, nucleoporin"/>
    <property type="match status" value="1"/>
</dbReference>
<dbReference type="Pfam" id="PF04096">
    <property type="entry name" value="Nucleoporin2"/>
    <property type="match status" value="1"/>
</dbReference>
<name>A7TT06_VANPO</name>
<feature type="compositionally biased region" description="Low complexity" evidence="11">
    <location>
        <begin position="488"/>
        <end position="505"/>
    </location>
</feature>
<evidence type="ECO:0000256" key="7">
    <source>
        <dbReference type="ARBA" id="ARBA00022927"/>
    </source>
</evidence>
<feature type="compositionally biased region" description="Gly residues" evidence="11">
    <location>
        <begin position="345"/>
        <end position="361"/>
    </location>
</feature>
<dbReference type="AlphaFoldDB" id="A7TT06"/>
<dbReference type="InParanoid" id="A7TT06"/>
<dbReference type="Gene3D" id="1.10.10.2360">
    <property type="match status" value="1"/>
</dbReference>
<feature type="domain" description="Peptidase S59" evidence="12">
    <location>
        <begin position="960"/>
        <end position="1101"/>
    </location>
</feature>
<dbReference type="GO" id="GO:0051117">
    <property type="term" value="F:ATPase binding"/>
    <property type="evidence" value="ECO:0007669"/>
    <property type="project" value="EnsemblFungi"/>
</dbReference>
<keyword evidence="6" id="KW-0509">mRNA transport</keyword>
<feature type="compositionally biased region" description="Polar residues" evidence="11">
    <location>
        <begin position="439"/>
        <end position="448"/>
    </location>
</feature>
<dbReference type="eggNOG" id="KOG0845">
    <property type="taxonomic scope" value="Eukaryota"/>
</dbReference>
<evidence type="ECO:0000256" key="11">
    <source>
        <dbReference type="SAM" id="MobiDB-lite"/>
    </source>
</evidence>
<proteinExistence type="inferred from homology"/>
<evidence type="ECO:0000256" key="9">
    <source>
        <dbReference type="ARBA" id="ARBA00023132"/>
    </source>
</evidence>
<keyword evidence="5" id="KW-0813">Transport</keyword>
<dbReference type="GO" id="GO:0003723">
    <property type="term" value="F:RNA binding"/>
    <property type="evidence" value="ECO:0007669"/>
    <property type="project" value="TreeGrafter"/>
</dbReference>
<organism evidence="14">
    <name type="scientific">Vanderwaltozyma polyspora (strain ATCC 22028 / DSM 70294 / BCRC 21397 / CBS 2163 / NBRC 10782 / NRRL Y-8283 / UCD 57-17)</name>
    <name type="common">Kluyveromyces polysporus</name>
    <dbReference type="NCBI Taxonomy" id="436907"/>
    <lineage>
        <taxon>Eukaryota</taxon>
        <taxon>Fungi</taxon>
        <taxon>Dikarya</taxon>
        <taxon>Ascomycota</taxon>
        <taxon>Saccharomycotina</taxon>
        <taxon>Saccharomycetes</taxon>
        <taxon>Saccharomycetales</taxon>
        <taxon>Saccharomycetaceae</taxon>
        <taxon>Vanderwaltozyma</taxon>
    </lineage>
</organism>
<feature type="compositionally biased region" description="Gly residues" evidence="11">
    <location>
        <begin position="449"/>
        <end position="459"/>
    </location>
</feature>
<keyword evidence="7" id="KW-0653">Protein transport</keyword>
<dbReference type="GO" id="GO:0044613">
    <property type="term" value="C:nuclear pore central transport channel"/>
    <property type="evidence" value="ECO:0007669"/>
    <property type="project" value="EnsemblFungi"/>
</dbReference>
<dbReference type="GO" id="GO:0016973">
    <property type="term" value="P:poly(A)+ mRNA export from nucleus"/>
    <property type="evidence" value="ECO:0007669"/>
    <property type="project" value="EnsemblFungi"/>
</dbReference>
<comment type="similarity">
    <text evidence="4">Belongs to the nucleoporin GLFG family.</text>
</comment>
<feature type="region of interest" description="Disordered" evidence="11">
    <location>
        <begin position="680"/>
        <end position="709"/>
    </location>
</feature>
<dbReference type="KEGG" id="vpo:Kpol_262p2"/>
<dbReference type="GO" id="GO:0031965">
    <property type="term" value="C:nuclear membrane"/>
    <property type="evidence" value="ECO:0007669"/>
    <property type="project" value="UniProtKB-SubCell"/>
</dbReference>
<feature type="compositionally biased region" description="Polar residues" evidence="11">
    <location>
        <begin position="259"/>
        <end position="291"/>
    </location>
</feature>
<feature type="compositionally biased region" description="Low complexity" evidence="11">
    <location>
        <begin position="325"/>
        <end position="344"/>
    </location>
</feature>
<accession>A7TT06</accession>
<dbReference type="Pfam" id="PF21240">
    <property type="entry name" value="Nup98_GLEBS"/>
    <property type="match status" value="1"/>
</dbReference>
<dbReference type="PROSITE" id="PS51434">
    <property type="entry name" value="NUP_C"/>
    <property type="match status" value="1"/>
</dbReference>
<evidence type="ECO:0000256" key="4">
    <source>
        <dbReference type="ARBA" id="ARBA00008926"/>
    </source>
</evidence>
<feature type="compositionally biased region" description="Low complexity" evidence="11">
    <location>
        <begin position="94"/>
        <end position="105"/>
    </location>
</feature>
<dbReference type="HOGENOM" id="CLU_011051_0_0_1"/>
<dbReference type="Proteomes" id="UP000000267">
    <property type="component" value="Unassembled WGS sequence"/>
</dbReference>
<feature type="compositionally biased region" description="Polar residues" evidence="11">
    <location>
        <begin position="185"/>
        <end position="195"/>
    </location>
</feature>
<dbReference type="OrthoDB" id="3797628at2759"/>
<dbReference type="OMA" id="GDILWPG"/>
<dbReference type="InterPro" id="IPR007230">
    <property type="entry name" value="Nup98_auto-Pept-S59_dom"/>
</dbReference>
<dbReference type="PhylomeDB" id="A7TT06"/>
<dbReference type="GO" id="GO:0017056">
    <property type="term" value="F:structural constituent of nuclear pore"/>
    <property type="evidence" value="ECO:0007669"/>
    <property type="project" value="EnsemblFungi"/>
</dbReference>
<feature type="region of interest" description="Disordered" evidence="11">
    <location>
        <begin position="249"/>
        <end position="624"/>
    </location>
</feature>
<dbReference type="FunCoup" id="A7TT06">
    <property type="interactions" value="242"/>
</dbReference>
<evidence type="ECO:0000256" key="2">
    <source>
        <dbReference type="ARBA" id="ARBA00004567"/>
    </source>
</evidence>
<evidence type="ECO:0000313" key="14">
    <source>
        <dbReference type="Proteomes" id="UP000000267"/>
    </source>
</evidence>